<protein>
    <submittedName>
        <fullName evidence="1">Uncharacterized protein</fullName>
    </submittedName>
</protein>
<dbReference type="EMBL" id="CACVAS010000117">
    <property type="protein sequence ID" value="CAA6822022.1"/>
    <property type="molecule type" value="Genomic_DNA"/>
</dbReference>
<name>A0A6S6TM97_9BACT</name>
<organism evidence="1">
    <name type="scientific">uncultured Sulfurovum sp</name>
    <dbReference type="NCBI Taxonomy" id="269237"/>
    <lineage>
        <taxon>Bacteria</taxon>
        <taxon>Pseudomonadati</taxon>
        <taxon>Campylobacterota</taxon>
        <taxon>Epsilonproteobacteria</taxon>
        <taxon>Campylobacterales</taxon>
        <taxon>Sulfurovaceae</taxon>
        <taxon>Sulfurovum</taxon>
        <taxon>environmental samples</taxon>
    </lineage>
</organism>
<accession>A0A6S6TM97</accession>
<proteinExistence type="predicted"/>
<reference evidence="1" key="1">
    <citation type="submission" date="2020-01" db="EMBL/GenBank/DDBJ databases">
        <authorList>
            <person name="Meier V. D."/>
            <person name="Meier V D."/>
        </authorList>
    </citation>
    <scope>NUCLEOTIDE SEQUENCE</scope>
    <source>
        <strain evidence="1">HLG_WM_MAG_01</strain>
    </source>
</reference>
<dbReference type="AlphaFoldDB" id="A0A6S6TM97"/>
<sequence>MEVFKLRFFFDAGSGICMWSANDNSKEKFGDYPIECNQLPISENLWRKLSYLTAWYDTCIDWSYPPNPTPWSTSECHRFNKEVLSVLNDVTRELGKEYIIQNEFKSVIVNS</sequence>
<evidence type="ECO:0000313" key="1">
    <source>
        <dbReference type="EMBL" id="CAA6822022.1"/>
    </source>
</evidence>
<gene>
    <name evidence="1" type="ORF">HELGO_WM737</name>
</gene>